<comment type="caution">
    <text evidence="10">The sequence shown here is derived from an EMBL/GenBank/DDBJ whole genome shotgun (WGS) entry which is preliminary data.</text>
</comment>
<feature type="transmembrane region" description="Helical" evidence="7">
    <location>
        <begin position="18"/>
        <end position="38"/>
    </location>
</feature>
<dbReference type="PANTHER" id="PTHR30614">
    <property type="entry name" value="MEMBRANE COMPONENT OF AMINO ACID ABC TRANSPORTER"/>
    <property type="match status" value="1"/>
</dbReference>
<keyword evidence="3" id="KW-1003">Cell membrane</keyword>
<comment type="similarity">
    <text evidence="7">Belongs to the binding-protein-dependent transport system permease family.</text>
</comment>
<accession>A0A2U1ZSU6</accession>
<protein>
    <submittedName>
        <fullName evidence="10">Amino acid ABC transporter permease</fullName>
    </submittedName>
</protein>
<evidence type="ECO:0000256" key="1">
    <source>
        <dbReference type="ARBA" id="ARBA00004651"/>
    </source>
</evidence>
<gene>
    <name evidence="10" type="ORF">C8046_04565</name>
</gene>
<evidence type="ECO:0000256" key="7">
    <source>
        <dbReference type="RuleBase" id="RU363032"/>
    </source>
</evidence>
<dbReference type="GO" id="GO:0022857">
    <property type="term" value="F:transmembrane transporter activity"/>
    <property type="evidence" value="ECO:0007669"/>
    <property type="project" value="InterPro"/>
</dbReference>
<feature type="transmembrane region" description="Helical" evidence="7">
    <location>
        <begin position="238"/>
        <end position="255"/>
    </location>
</feature>
<dbReference type="AlphaFoldDB" id="A0A2U1ZSU6"/>
<dbReference type="SUPFAM" id="SSF161098">
    <property type="entry name" value="MetI-like"/>
    <property type="match status" value="1"/>
</dbReference>
<comment type="subcellular location">
    <subcellularLocation>
        <location evidence="1 7">Cell membrane</location>
        <topology evidence="1 7">Multi-pass membrane protein</topology>
    </subcellularLocation>
</comment>
<feature type="domain" description="ABC transmembrane type-1" evidence="9">
    <location>
        <begin position="68"/>
        <end position="259"/>
    </location>
</feature>
<evidence type="ECO:0000256" key="3">
    <source>
        <dbReference type="ARBA" id="ARBA00022475"/>
    </source>
</evidence>
<dbReference type="Proteomes" id="UP000245166">
    <property type="component" value="Unassembled WGS sequence"/>
</dbReference>
<dbReference type="Pfam" id="PF00528">
    <property type="entry name" value="BPD_transp_1"/>
    <property type="match status" value="1"/>
</dbReference>
<feature type="transmembrane region" description="Helical" evidence="7">
    <location>
        <begin position="72"/>
        <end position="91"/>
    </location>
</feature>
<organism evidence="10 11">
    <name type="scientific">Serinibacter arcticus</name>
    <dbReference type="NCBI Taxonomy" id="1655435"/>
    <lineage>
        <taxon>Bacteria</taxon>
        <taxon>Bacillati</taxon>
        <taxon>Actinomycetota</taxon>
        <taxon>Actinomycetes</taxon>
        <taxon>Micrococcales</taxon>
        <taxon>Beutenbergiaceae</taxon>
        <taxon>Serinibacter</taxon>
    </lineage>
</organism>
<dbReference type="InterPro" id="IPR000515">
    <property type="entry name" value="MetI-like"/>
</dbReference>
<dbReference type="NCBIfam" id="TIGR01726">
    <property type="entry name" value="HEQRo_perm_3TM"/>
    <property type="match status" value="1"/>
</dbReference>
<sequence>MSQAVLFDAPGPRARRNILIANIVGGLLIAGVLGLVVWKLGQEGQLDAARWTTLFTSNAWVNFFLPGLQNTLVAAFYSIILAVVFGLLFGLGRLAPYAWVRVIAGAVVEFFRAVPVLIMMIALYFGLGLSQVLPSEQVPLVSVVAALTLYNGSVIAELVRSGVHGLPKGQREAASAIGMTHGQSLRMVELPQALIAMLPSLVSQFVVILKDSALGAIITFNEFLQLSRQFGAGNGNMLQALIVCAAVFILINWLLSKVADLAARRLSKRTSGRTAPGTPLPAQVGDDAPVTA</sequence>
<keyword evidence="5 7" id="KW-1133">Transmembrane helix</keyword>
<evidence type="ECO:0000256" key="4">
    <source>
        <dbReference type="ARBA" id="ARBA00022692"/>
    </source>
</evidence>
<dbReference type="GO" id="GO:0006865">
    <property type="term" value="P:amino acid transport"/>
    <property type="evidence" value="ECO:0007669"/>
    <property type="project" value="TreeGrafter"/>
</dbReference>
<name>A0A2U1ZSU6_9MICO</name>
<evidence type="ECO:0000313" key="10">
    <source>
        <dbReference type="EMBL" id="PWD50054.1"/>
    </source>
</evidence>
<evidence type="ECO:0000256" key="5">
    <source>
        <dbReference type="ARBA" id="ARBA00022989"/>
    </source>
</evidence>
<dbReference type="RefSeq" id="WP_109228438.1">
    <property type="nucleotide sequence ID" value="NZ_PYHR01000002.1"/>
</dbReference>
<reference evidence="10 11" key="1">
    <citation type="submission" date="2018-03" db="EMBL/GenBank/DDBJ databases">
        <title>Genome assembly of novel Miniimonas species PCH200.</title>
        <authorList>
            <person name="Thakur V."/>
            <person name="Kumar V."/>
            <person name="Singh D."/>
        </authorList>
    </citation>
    <scope>NUCLEOTIDE SEQUENCE [LARGE SCALE GENOMIC DNA]</scope>
    <source>
        <strain evidence="10 11">PCH200</strain>
    </source>
</reference>
<evidence type="ECO:0000259" key="9">
    <source>
        <dbReference type="PROSITE" id="PS50928"/>
    </source>
</evidence>
<dbReference type="InterPro" id="IPR043429">
    <property type="entry name" value="ArtM/GltK/GlnP/TcyL/YhdX-like"/>
</dbReference>
<dbReference type="InterPro" id="IPR035906">
    <property type="entry name" value="MetI-like_sf"/>
</dbReference>
<dbReference type="PANTHER" id="PTHR30614:SF21">
    <property type="entry name" value="AMINO ACID ABC TRANSPORTER PERMEASE"/>
    <property type="match status" value="1"/>
</dbReference>
<evidence type="ECO:0000313" key="11">
    <source>
        <dbReference type="Proteomes" id="UP000245166"/>
    </source>
</evidence>
<dbReference type="InterPro" id="IPR010065">
    <property type="entry name" value="AA_ABC_transptr_permease_3TM"/>
</dbReference>
<evidence type="ECO:0000256" key="2">
    <source>
        <dbReference type="ARBA" id="ARBA00022448"/>
    </source>
</evidence>
<keyword evidence="6 7" id="KW-0472">Membrane</keyword>
<dbReference type="EMBL" id="PYHR01000002">
    <property type="protein sequence ID" value="PWD50054.1"/>
    <property type="molecule type" value="Genomic_DNA"/>
</dbReference>
<dbReference type="OrthoDB" id="4543034at2"/>
<dbReference type="PROSITE" id="PS50928">
    <property type="entry name" value="ABC_TM1"/>
    <property type="match status" value="1"/>
</dbReference>
<dbReference type="CDD" id="cd06261">
    <property type="entry name" value="TM_PBP2"/>
    <property type="match status" value="1"/>
</dbReference>
<keyword evidence="2 7" id="KW-0813">Transport</keyword>
<dbReference type="Gene3D" id="1.10.3720.10">
    <property type="entry name" value="MetI-like"/>
    <property type="match status" value="1"/>
</dbReference>
<evidence type="ECO:0000256" key="6">
    <source>
        <dbReference type="ARBA" id="ARBA00023136"/>
    </source>
</evidence>
<evidence type="ECO:0000256" key="8">
    <source>
        <dbReference type="SAM" id="MobiDB-lite"/>
    </source>
</evidence>
<feature type="transmembrane region" description="Helical" evidence="7">
    <location>
        <begin position="103"/>
        <end position="127"/>
    </location>
</feature>
<keyword evidence="11" id="KW-1185">Reference proteome</keyword>
<proteinExistence type="inferred from homology"/>
<keyword evidence="4 7" id="KW-0812">Transmembrane</keyword>
<dbReference type="GO" id="GO:0043190">
    <property type="term" value="C:ATP-binding cassette (ABC) transporter complex"/>
    <property type="evidence" value="ECO:0007669"/>
    <property type="project" value="InterPro"/>
</dbReference>
<feature type="region of interest" description="Disordered" evidence="8">
    <location>
        <begin position="270"/>
        <end position="292"/>
    </location>
</feature>